<reference evidence="1 2" key="1">
    <citation type="journal article" date="2018" name="Science">
        <title>The opium poppy genome and morphinan production.</title>
        <authorList>
            <person name="Guo L."/>
            <person name="Winzer T."/>
            <person name="Yang X."/>
            <person name="Li Y."/>
            <person name="Ning Z."/>
            <person name="He Z."/>
            <person name="Teodor R."/>
            <person name="Lu Y."/>
            <person name="Bowser T.A."/>
            <person name="Graham I.A."/>
            <person name="Ye K."/>
        </authorList>
    </citation>
    <scope>NUCLEOTIDE SEQUENCE [LARGE SCALE GENOMIC DNA]</scope>
    <source>
        <strain evidence="2">cv. HN1</strain>
        <tissue evidence="1">Leaves</tissue>
    </source>
</reference>
<dbReference type="Proteomes" id="UP000316621">
    <property type="component" value="Chromosome 9"/>
</dbReference>
<name>A0A4Y7L3A4_PAPSO</name>
<sequence>MEFVFGLESRTTEFPAGEKLTEQKGKSLTVHLYNLESGDGCYYGIHTIH</sequence>
<protein>
    <submittedName>
        <fullName evidence="1">Uncharacterized protein</fullName>
    </submittedName>
</protein>
<dbReference type="AlphaFoldDB" id="A0A4Y7L3A4"/>
<accession>A0A4Y7L3A4</accession>
<evidence type="ECO:0000313" key="2">
    <source>
        <dbReference type="Proteomes" id="UP000316621"/>
    </source>
</evidence>
<evidence type="ECO:0000313" key="1">
    <source>
        <dbReference type="EMBL" id="RZC79437.1"/>
    </source>
</evidence>
<proteinExistence type="predicted"/>
<dbReference type="Gramene" id="RZC79437">
    <property type="protein sequence ID" value="RZC79437"/>
    <property type="gene ID" value="C5167_003635"/>
</dbReference>
<keyword evidence="2" id="KW-1185">Reference proteome</keyword>
<organism evidence="1 2">
    <name type="scientific">Papaver somniferum</name>
    <name type="common">Opium poppy</name>
    <dbReference type="NCBI Taxonomy" id="3469"/>
    <lineage>
        <taxon>Eukaryota</taxon>
        <taxon>Viridiplantae</taxon>
        <taxon>Streptophyta</taxon>
        <taxon>Embryophyta</taxon>
        <taxon>Tracheophyta</taxon>
        <taxon>Spermatophyta</taxon>
        <taxon>Magnoliopsida</taxon>
        <taxon>Ranunculales</taxon>
        <taxon>Papaveraceae</taxon>
        <taxon>Papaveroideae</taxon>
        <taxon>Papaver</taxon>
    </lineage>
</organism>
<dbReference type="EMBL" id="CM010723">
    <property type="protein sequence ID" value="RZC79437.1"/>
    <property type="molecule type" value="Genomic_DNA"/>
</dbReference>
<gene>
    <name evidence="1" type="ORF">C5167_003635</name>
</gene>